<evidence type="ECO:0000313" key="2">
    <source>
        <dbReference type="Proteomes" id="UP000322899"/>
    </source>
</evidence>
<reference evidence="1 2" key="1">
    <citation type="submission" date="2019-07" db="EMBL/GenBank/DDBJ databases">
        <title>Genomes of Cafeteria roenbergensis.</title>
        <authorList>
            <person name="Fischer M.G."/>
            <person name="Hackl T."/>
            <person name="Roman M."/>
        </authorList>
    </citation>
    <scope>NUCLEOTIDE SEQUENCE [LARGE SCALE GENOMIC DNA]</scope>
    <source>
        <strain evidence="1 2">E4-10P</strain>
    </source>
</reference>
<organism evidence="1 2">
    <name type="scientific">Cafeteria roenbergensis</name>
    <name type="common">Marine flagellate</name>
    <dbReference type="NCBI Taxonomy" id="33653"/>
    <lineage>
        <taxon>Eukaryota</taxon>
        <taxon>Sar</taxon>
        <taxon>Stramenopiles</taxon>
        <taxon>Bigyra</taxon>
        <taxon>Opalozoa</taxon>
        <taxon>Bicosoecida</taxon>
        <taxon>Cafeteriaceae</taxon>
        <taxon>Cafeteria</taxon>
    </lineage>
</organism>
<gene>
    <name evidence="1" type="ORF">FNF27_07852</name>
</gene>
<dbReference type="Proteomes" id="UP000322899">
    <property type="component" value="Unassembled WGS sequence"/>
</dbReference>
<dbReference type="AlphaFoldDB" id="A0A5A8DG01"/>
<dbReference type="EMBL" id="VLTO01000106">
    <property type="protein sequence ID" value="KAA0163959.1"/>
    <property type="molecule type" value="Genomic_DNA"/>
</dbReference>
<protein>
    <submittedName>
        <fullName evidence="1">Uncharacterized protein</fullName>
    </submittedName>
</protein>
<comment type="caution">
    <text evidence="1">The sequence shown here is derived from an EMBL/GenBank/DDBJ whole genome shotgun (WGS) entry which is preliminary data.</text>
</comment>
<sequence length="434" mass="46734">MAGYGCPRNRSFPRSLAELRYFLSWRCRSAAPSTSATKGLNDSMAAAAAAASTEAMADQIAKFATTAGETMSGTGWASLATLVLGLSKLAPEGKLNTKIHAIITDGENVICLKPRHPRAVVWTTDYNARVAGYSSIEPIGILDGKNLFVMGLATLEPDRASGCIALAGGTVEEVVGKPHDLKLAGSAAGDPVWDQLKRELREELGPAANDLLSKSDVCTDWVAFNSSGTDAWKLDTCITAVLRVGEPLGPDFDSQKKLKEHHRKREKFRTALLEGTLPAEKALELCATFGPRDEISDIYFLPLHDMAHVWYSASTEAAGGLRCKYSDERDRILGLVARLLAKRAKDDSMSADKREAASAVLRHLVERMKDTSKRLRSVVGSVQKTSGKGWSQLPLQQAKTRLNKLRLALKSAREASAMAIAAQVDVSGGVVKDA</sequence>
<evidence type="ECO:0000313" key="1">
    <source>
        <dbReference type="EMBL" id="KAA0163959.1"/>
    </source>
</evidence>
<proteinExistence type="predicted"/>
<name>A0A5A8DG01_CAFRO</name>
<accession>A0A5A8DG01</accession>